<keyword evidence="10 13" id="KW-1133">Transmembrane helix</keyword>
<evidence type="ECO:0000313" key="15">
    <source>
        <dbReference type="EMBL" id="MFC4804471.1"/>
    </source>
</evidence>
<dbReference type="GO" id="GO:0006508">
    <property type="term" value="P:proteolysis"/>
    <property type="evidence" value="ECO:0007669"/>
    <property type="project" value="UniProtKB-KW"/>
</dbReference>
<keyword evidence="9" id="KW-0862">Zinc</keyword>
<comment type="subcellular location">
    <subcellularLocation>
        <location evidence="2">Cell membrane</location>
        <topology evidence="2">Multi-pass membrane protein</topology>
    </subcellularLocation>
</comment>
<keyword evidence="4" id="KW-1003">Cell membrane</keyword>
<evidence type="ECO:0000256" key="10">
    <source>
        <dbReference type="ARBA" id="ARBA00022989"/>
    </source>
</evidence>
<evidence type="ECO:0000256" key="5">
    <source>
        <dbReference type="ARBA" id="ARBA00022670"/>
    </source>
</evidence>
<evidence type="ECO:0000256" key="1">
    <source>
        <dbReference type="ARBA" id="ARBA00001947"/>
    </source>
</evidence>
<comment type="cofactor">
    <cofactor evidence="1">
        <name>Zn(2+)</name>
        <dbReference type="ChEBI" id="CHEBI:29105"/>
    </cofactor>
</comment>
<comment type="caution">
    <text evidence="15">The sequence shown here is derived from an EMBL/GenBank/DDBJ whole genome shotgun (WGS) entry which is preliminary data.</text>
</comment>
<protein>
    <submittedName>
        <fullName evidence="15">Site-2 protease family protein</fullName>
    </submittedName>
</protein>
<evidence type="ECO:0000256" key="12">
    <source>
        <dbReference type="ARBA" id="ARBA00023136"/>
    </source>
</evidence>
<feature type="transmembrane region" description="Helical" evidence="13">
    <location>
        <begin position="82"/>
        <end position="106"/>
    </location>
</feature>
<keyword evidence="16" id="KW-1185">Reference proteome</keyword>
<evidence type="ECO:0000256" key="9">
    <source>
        <dbReference type="ARBA" id="ARBA00022833"/>
    </source>
</evidence>
<dbReference type="EMBL" id="JBHSHL010000015">
    <property type="protein sequence ID" value="MFC4804471.1"/>
    <property type="molecule type" value="Genomic_DNA"/>
</dbReference>
<evidence type="ECO:0000256" key="8">
    <source>
        <dbReference type="ARBA" id="ARBA00022801"/>
    </source>
</evidence>
<gene>
    <name evidence="15" type="ORF">ACFO4R_05180</name>
</gene>
<evidence type="ECO:0000256" key="11">
    <source>
        <dbReference type="ARBA" id="ARBA00023049"/>
    </source>
</evidence>
<dbReference type="Pfam" id="PF02163">
    <property type="entry name" value="Peptidase_M50"/>
    <property type="match status" value="1"/>
</dbReference>
<accession>A0ABV9QP73</accession>
<keyword evidence="11" id="KW-0482">Metalloprotease</keyword>
<evidence type="ECO:0000313" key="16">
    <source>
        <dbReference type="Proteomes" id="UP001595916"/>
    </source>
</evidence>
<feature type="domain" description="Peptidase M50" evidence="14">
    <location>
        <begin position="118"/>
        <end position="160"/>
    </location>
</feature>
<proteinExistence type="inferred from homology"/>
<evidence type="ECO:0000256" key="3">
    <source>
        <dbReference type="ARBA" id="ARBA00007931"/>
    </source>
</evidence>
<dbReference type="InterPro" id="IPR052348">
    <property type="entry name" value="Metallopeptidase_M50B"/>
</dbReference>
<dbReference type="PANTHER" id="PTHR35864:SF1">
    <property type="entry name" value="ZINC METALLOPROTEASE YWHC-RELATED"/>
    <property type="match status" value="1"/>
</dbReference>
<evidence type="ECO:0000256" key="2">
    <source>
        <dbReference type="ARBA" id="ARBA00004651"/>
    </source>
</evidence>
<dbReference type="CDD" id="cd06158">
    <property type="entry name" value="S2P-M50_like_1"/>
    <property type="match status" value="1"/>
</dbReference>
<evidence type="ECO:0000256" key="6">
    <source>
        <dbReference type="ARBA" id="ARBA00022692"/>
    </source>
</evidence>
<feature type="transmembrane region" description="Helical" evidence="13">
    <location>
        <begin position="50"/>
        <end position="70"/>
    </location>
</feature>
<keyword evidence="12 13" id="KW-0472">Membrane</keyword>
<organism evidence="15 16">
    <name type="scientific">Filifactor villosus</name>
    <dbReference type="NCBI Taxonomy" id="29374"/>
    <lineage>
        <taxon>Bacteria</taxon>
        <taxon>Bacillati</taxon>
        <taxon>Bacillota</taxon>
        <taxon>Clostridia</taxon>
        <taxon>Peptostreptococcales</taxon>
        <taxon>Filifactoraceae</taxon>
        <taxon>Filifactor</taxon>
    </lineage>
</organism>
<feature type="transmembrane region" description="Helical" evidence="13">
    <location>
        <begin position="118"/>
        <end position="138"/>
    </location>
</feature>
<reference evidence="16" key="1">
    <citation type="journal article" date="2019" name="Int. J. Syst. Evol. Microbiol.">
        <title>The Global Catalogue of Microorganisms (GCM) 10K type strain sequencing project: providing services to taxonomists for standard genome sequencing and annotation.</title>
        <authorList>
            <consortium name="The Broad Institute Genomics Platform"/>
            <consortium name="The Broad Institute Genome Sequencing Center for Infectious Disease"/>
            <person name="Wu L."/>
            <person name="Ma J."/>
        </authorList>
    </citation>
    <scope>NUCLEOTIDE SEQUENCE [LARGE SCALE GENOMIC DNA]</scope>
    <source>
        <strain evidence="16">CCUG 46385</strain>
    </source>
</reference>
<keyword evidence="7" id="KW-0479">Metal-binding</keyword>
<evidence type="ECO:0000259" key="14">
    <source>
        <dbReference type="Pfam" id="PF02163"/>
    </source>
</evidence>
<evidence type="ECO:0000256" key="13">
    <source>
        <dbReference type="SAM" id="Phobius"/>
    </source>
</evidence>
<dbReference type="InterPro" id="IPR008915">
    <property type="entry name" value="Peptidase_M50"/>
</dbReference>
<evidence type="ECO:0000256" key="4">
    <source>
        <dbReference type="ARBA" id="ARBA00022475"/>
    </source>
</evidence>
<evidence type="ECO:0000256" key="7">
    <source>
        <dbReference type="ARBA" id="ARBA00022723"/>
    </source>
</evidence>
<dbReference type="PANTHER" id="PTHR35864">
    <property type="entry name" value="ZINC METALLOPROTEASE MJ0611-RELATED"/>
    <property type="match status" value="1"/>
</dbReference>
<sequence length="202" mass="22690">MFNVMDALIALPGILIGLSFHEFAHAYVAYLMGDDTARREGRLSLNPLRHIEPIGFLMLMIAKIGWARPVPVREDNFENKKLGIFLVSIAGIVMNLILAFVFTMILKYTAESLGDSPLFEVLVMAIIINVSLATFNLLPIPPLDGYRVLSAVMPAHYRYKLYPLERYSMVVLFLLASSGALDRILDPMFNSVLGVLMNFFYV</sequence>
<keyword evidence="6 13" id="KW-0812">Transmembrane</keyword>
<feature type="transmembrane region" description="Helical" evidence="13">
    <location>
        <begin position="167"/>
        <end position="185"/>
    </location>
</feature>
<comment type="similarity">
    <text evidence="3">Belongs to the peptidase M50B family.</text>
</comment>
<keyword evidence="8" id="KW-0378">Hydrolase</keyword>
<dbReference type="RefSeq" id="WP_379787981.1">
    <property type="nucleotide sequence ID" value="NZ_JBHSHL010000015.1"/>
</dbReference>
<keyword evidence="5 15" id="KW-0645">Protease</keyword>
<name>A0ABV9QP73_9FIRM</name>
<dbReference type="Proteomes" id="UP001595916">
    <property type="component" value="Unassembled WGS sequence"/>
</dbReference>
<dbReference type="GO" id="GO:0008233">
    <property type="term" value="F:peptidase activity"/>
    <property type="evidence" value="ECO:0007669"/>
    <property type="project" value="UniProtKB-KW"/>
</dbReference>
<dbReference type="InterPro" id="IPR044537">
    <property type="entry name" value="Rip2-like"/>
</dbReference>